<comment type="caution">
    <text evidence="1">The sequence shown here is derived from an EMBL/GenBank/DDBJ whole genome shotgun (WGS) entry which is preliminary data.</text>
</comment>
<name>A0A840F7T9_9SPHN</name>
<organism evidence="1 2">
    <name type="scientific">Sphingomonas jinjuensis</name>
    <dbReference type="NCBI Taxonomy" id="535907"/>
    <lineage>
        <taxon>Bacteria</taxon>
        <taxon>Pseudomonadati</taxon>
        <taxon>Pseudomonadota</taxon>
        <taxon>Alphaproteobacteria</taxon>
        <taxon>Sphingomonadales</taxon>
        <taxon>Sphingomonadaceae</taxon>
        <taxon>Sphingomonas</taxon>
    </lineage>
</organism>
<keyword evidence="2" id="KW-1185">Reference proteome</keyword>
<evidence type="ECO:0000313" key="1">
    <source>
        <dbReference type="EMBL" id="MBB4155313.1"/>
    </source>
</evidence>
<sequence>MNIEDYQLATDEDFAAMEEAGETLATRWRDVVTATSIALGWAETRTAGLVAAMGIGPDSGELASLSLCAILPGAFVDGIKGHVEQSRREADIAYAESVAWAASVIENGDADPIDRTVAVACFRFSVTRDVAERALRNFSLLSGALLSIHEERDAAASGAGLFIHPAPLTVH</sequence>
<accession>A0A840F7T9</accession>
<evidence type="ECO:0000313" key="2">
    <source>
        <dbReference type="Proteomes" id="UP000529795"/>
    </source>
</evidence>
<proteinExistence type="predicted"/>
<dbReference type="AlphaFoldDB" id="A0A840F7T9"/>
<dbReference type="Proteomes" id="UP000529795">
    <property type="component" value="Unassembled WGS sequence"/>
</dbReference>
<dbReference type="RefSeq" id="WP_183986697.1">
    <property type="nucleotide sequence ID" value="NZ_JACIEV010000011.1"/>
</dbReference>
<dbReference type="EMBL" id="JACIEV010000011">
    <property type="protein sequence ID" value="MBB4155313.1"/>
    <property type="molecule type" value="Genomic_DNA"/>
</dbReference>
<protein>
    <submittedName>
        <fullName evidence="1">Uncharacterized protein</fullName>
    </submittedName>
</protein>
<gene>
    <name evidence="1" type="ORF">GGQ80_003233</name>
</gene>
<reference evidence="1 2" key="1">
    <citation type="submission" date="2020-08" db="EMBL/GenBank/DDBJ databases">
        <title>Genomic Encyclopedia of Type Strains, Phase IV (KMG-IV): sequencing the most valuable type-strain genomes for metagenomic binning, comparative biology and taxonomic classification.</title>
        <authorList>
            <person name="Goeker M."/>
        </authorList>
    </citation>
    <scope>NUCLEOTIDE SEQUENCE [LARGE SCALE GENOMIC DNA]</scope>
    <source>
        <strain evidence="1 2">YC6723</strain>
    </source>
</reference>